<keyword evidence="4" id="KW-1185">Reference proteome</keyword>
<gene>
    <name evidence="3" type="ORF">EV187_2834</name>
</gene>
<sequence>MRMATNQSRTRRTFHRTGGTLRWAERPGGRDQKFDTVLVLVHGMGAAFRSEILLEWSEPLLQRMDWLARDRVIGGNSSHGVTIHNSDLVGDPPMITATVKFPGPEPEVPYAPTTIEHSVAVLEARWSESFVPMKRAQVFQWAIAFLWRAIIRMLAQFWGTMVLVPWYTLTNHPRSIWRNWRQLGFLRFLAIPGVVVIDLVRLILAFTAYVVVSAFVFALGIVASAILPLVSPLLLIPAFKKAAQDVIDGIVESIGDVAAWKERPVRAMAMRLVVRSALERARELVRDTGEVHVFAHSQGAAVATFALFEELTPSDYQVKRLTTVGAAVTLLGRDKWRGRPDVYTPVSDWLRVTKDAPVEWANHWAIWDPFSSGPIADTNLGARARWRNAYFPVPDDSEGPEEHAVHNTSQPFTDHSVYYKNIVQVVDPTARSVLGSRFPSPKPTVDYVDNRLSVVDKKSNGANMLASLPIAAILPGLPLTASWLIWVYSGIAWLVGWILGLIPGSKVTPESAQSAIGFLVSGDPKMPLSAWGWVISSLLLLAVLIWINQMVSWLSLRSRVWKRCPRSPKLWLLLWSIPRVFFVAGGAVALCVAVVHWGAPLGGDVVTWLCILIVATAVFVFIEPLIAPVPMIVPARGPAGPAAEAPAARRLLAVIAEDEFQDDLRLRREGHKAEREELQRLADERKKVRRDAAAARKDTLRSSRPSAAAKASAT</sequence>
<organism evidence="3 4">
    <name type="scientific">Agromyces ramosus</name>
    <dbReference type="NCBI Taxonomy" id="33879"/>
    <lineage>
        <taxon>Bacteria</taxon>
        <taxon>Bacillati</taxon>
        <taxon>Actinomycetota</taxon>
        <taxon>Actinomycetes</taxon>
        <taxon>Micrococcales</taxon>
        <taxon>Microbacteriaceae</taxon>
        <taxon>Agromyces</taxon>
    </lineage>
</organism>
<comment type="caution">
    <text evidence="3">The sequence shown here is derived from an EMBL/GenBank/DDBJ whole genome shotgun (WGS) entry which is preliminary data.</text>
</comment>
<name>A0A4Q7MAW1_9MICO</name>
<feature type="compositionally biased region" description="Basic and acidic residues" evidence="1">
    <location>
        <begin position="677"/>
        <end position="701"/>
    </location>
</feature>
<evidence type="ECO:0000256" key="2">
    <source>
        <dbReference type="SAM" id="Phobius"/>
    </source>
</evidence>
<dbReference type="SUPFAM" id="SSF53474">
    <property type="entry name" value="alpha/beta-Hydrolases"/>
    <property type="match status" value="1"/>
</dbReference>
<keyword evidence="2" id="KW-0472">Membrane</keyword>
<feature type="transmembrane region" description="Helical" evidence="2">
    <location>
        <begin position="185"/>
        <end position="209"/>
    </location>
</feature>
<feature type="transmembrane region" description="Helical" evidence="2">
    <location>
        <begin position="530"/>
        <end position="551"/>
    </location>
</feature>
<evidence type="ECO:0000256" key="1">
    <source>
        <dbReference type="SAM" id="MobiDB-lite"/>
    </source>
</evidence>
<reference evidence="3 4" key="1">
    <citation type="submission" date="2019-02" db="EMBL/GenBank/DDBJ databases">
        <title>Genomic Encyclopedia of Type Strains, Phase IV (KMG-IV): sequencing the most valuable type-strain genomes for metagenomic binning, comparative biology and taxonomic classification.</title>
        <authorList>
            <person name="Goeker M."/>
        </authorList>
    </citation>
    <scope>NUCLEOTIDE SEQUENCE [LARGE SCALE GENOMIC DNA]</scope>
    <source>
        <strain evidence="3 4">DSM 43045</strain>
    </source>
</reference>
<proteinExistence type="predicted"/>
<dbReference type="Proteomes" id="UP000293289">
    <property type="component" value="Unassembled WGS sequence"/>
</dbReference>
<protein>
    <recommendedName>
        <fullName evidence="5">Alpha/beta hydrolase</fullName>
    </recommendedName>
</protein>
<feature type="compositionally biased region" description="Low complexity" evidence="1">
    <location>
        <begin position="702"/>
        <end position="714"/>
    </location>
</feature>
<evidence type="ECO:0000313" key="4">
    <source>
        <dbReference type="Proteomes" id="UP000293289"/>
    </source>
</evidence>
<feature type="region of interest" description="Disordered" evidence="1">
    <location>
        <begin position="1"/>
        <end position="26"/>
    </location>
</feature>
<keyword evidence="2" id="KW-1133">Transmembrane helix</keyword>
<feature type="transmembrane region" description="Helical" evidence="2">
    <location>
        <begin position="215"/>
        <end position="236"/>
    </location>
</feature>
<dbReference type="EMBL" id="SGWY01000003">
    <property type="protein sequence ID" value="RZS64447.1"/>
    <property type="molecule type" value="Genomic_DNA"/>
</dbReference>
<dbReference type="InterPro" id="IPR029058">
    <property type="entry name" value="AB_hydrolase_fold"/>
</dbReference>
<dbReference type="AlphaFoldDB" id="A0A4Q7MAW1"/>
<feature type="transmembrane region" description="Helical" evidence="2">
    <location>
        <begin position="572"/>
        <end position="599"/>
    </location>
</feature>
<feature type="transmembrane region" description="Helical" evidence="2">
    <location>
        <begin position="605"/>
        <end position="626"/>
    </location>
</feature>
<evidence type="ECO:0008006" key="5">
    <source>
        <dbReference type="Google" id="ProtNLM"/>
    </source>
</evidence>
<evidence type="ECO:0000313" key="3">
    <source>
        <dbReference type="EMBL" id="RZS64447.1"/>
    </source>
</evidence>
<keyword evidence="2" id="KW-0812">Transmembrane</keyword>
<feature type="region of interest" description="Disordered" evidence="1">
    <location>
        <begin position="677"/>
        <end position="714"/>
    </location>
</feature>
<accession>A0A4Q7MAW1</accession>